<proteinExistence type="predicted"/>
<reference evidence="3" key="1">
    <citation type="submission" date="2017-03" db="EMBL/GenBank/DDBJ databases">
        <title>Phytopthora megakarya and P. palmivora, two closely related causual agents of cacao black pod achieved similar genome size and gene model numbers by different mechanisms.</title>
        <authorList>
            <person name="Ali S."/>
            <person name="Shao J."/>
            <person name="Larry D.J."/>
            <person name="Kronmiller B."/>
            <person name="Shen D."/>
            <person name="Strem M.D."/>
            <person name="Melnick R.L."/>
            <person name="Guiltinan M.J."/>
            <person name="Tyler B.M."/>
            <person name="Meinhardt L.W."/>
            <person name="Bailey B.A."/>
        </authorList>
    </citation>
    <scope>NUCLEOTIDE SEQUENCE [LARGE SCALE GENOMIC DNA]</scope>
    <source>
        <strain evidence="3">zdho120</strain>
    </source>
</reference>
<dbReference type="InterPro" id="IPR041588">
    <property type="entry name" value="Integrase_H2C2"/>
</dbReference>
<dbReference type="PANTHER" id="PTHR37984:SF5">
    <property type="entry name" value="PROTEIN NYNRIN-LIKE"/>
    <property type="match status" value="1"/>
</dbReference>
<dbReference type="InterPro" id="IPR012337">
    <property type="entry name" value="RNaseH-like_sf"/>
</dbReference>
<dbReference type="Pfam" id="PF17921">
    <property type="entry name" value="Integrase_H2C2"/>
    <property type="match status" value="1"/>
</dbReference>
<dbReference type="EMBL" id="NBNE01002583">
    <property type="protein sequence ID" value="OWZ10035.1"/>
    <property type="molecule type" value="Genomic_DNA"/>
</dbReference>
<keyword evidence="3" id="KW-1185">Reference proteome</keyword>
<dbReference type="STRING" id="4795.A0A225VXF0"/>
<dbReference type="PANTHER" id="PTHR37984">
    <property type="entry name" value="PROTEIN CBG26694"/>
    <property type="match status" value="1"/>
</dbReference>
<comment type="caution">
    <text evidence="2">The sequence shown here is derived from an EMBL/GenBank/DDBJ whole genome shotgun (WGS) entry which is preliminary data.</text>
</comment>
<organism evidence="2 3">
    <name type="scientific">Phytophthora megakarya</name>
    <dbReference type="NCBI Taxonomy" id="4795"/>
    <lineage>
        <taxon>Eukaryota</taxon>
        <taxon>Sar</taxon>
        <taxon>Stramenopiles</taxon>
        <taxon>Oomycota</taxon>
        <taxon>Peronosporomycetes</taxon>
        <taxon>Peronosporales</taxon>
        <taxon>Peronosporaceae</taxon>
        <taxon>Phytophthora</taxon>
    </lineage>
</organism>
<gene>
    <name evidence="2" type="ORF">PHMEG_00017175</name>
</gene>
<dbReference type="InterPro" id="IPR050951">
    <property type="entry name" value="Retrovirus_Pol_polyprotein"/>
</dbReference>
<dbReference type="Proteomes" id="UP000198211">
    <property type="component" value="Unassembled WGS sequence"/>
</dbReference>
<dbReference type="GO" id="GO:0003676">
    <property type="term" value="F:nucleic acid binding"/>
    <property type="evidence" value="ECO:0007669"/>
    <property type="project" value="InterPro"/>
</dbReference>
<dbReference type="SUPFAM" id="SSF53098">
    <property type="entry name" value="Ribonuclease H-like"/>
    <property type="match status" value="1"/>
</dbReference>
<dbReference type="AlphaFoldDB" id="A0A225VXF0"/>
<dbReference type="Gene3D" id="3.30.420.10">
    <property type="entry name" value="Ribonuclease H-like superfamily/Ribonuclease H"/>
    <property type="match status" value="2"/>
</dbReference>
<dbReference type="OrthoDB" id="94652at2759"/>
<evidence type="ECO:0000259" key="1">
    <source>
        <dbReference type="Pfam" id="PF17921"/>
    </source>
</evidence>
<protein>
    <submittedName>
        <fullName evidence="2">Pol Polyprotein</fullName>
    </submittedName>
</protein>
<dbReference type="InterPro" id="IPR036397">
    <property type="entry name" value="RNaseH_sf"/>
</dbReference>
<evidence type="ECO:0000313" key="2">
    <source>
        <dbReference type="EMBL" id="OWZ10035.1"/>
    </source>
</evidence>
<evidence type="ECO:0000313" key="3">
    <source>
        <dbReference type="Proteomes" id="UP000198211"/>
    </source>
</evidence>
<feature type="domain" description="Integrase zinc-binding" evidence="1">
    <location>
        <begin position="1"/>
        <end position="33"/>
    </location>
</feature>
<accession>A0A225VXF0</accession>
<sequence>MVNTISQVFYWKCMEADVRDLVDNCTVCLKAKHPTIKYGKVPPKSVEVWPWYEIAVDSIGPYGRKGFRALTIIDTSTRLIEILPALDATSNEAAYLLDRYWFARYPRPVRCIYDGGSEFKSEFAELLDIHRVIGEKMRTQELSTQEEWADFLNNTMFALRASNHSMLKASPAQLAFGRDMLVDIAHQTDWKAEHQRKVDQVRTHNERENKGRVKWTYRPGDHVLLRRDAGVQGKMQLLFDGPYEVIAVQEHGTLTLDKGRYLEKVHLRRVRPCKGKRGGDCEQAH</sequence>
<name>A0A225VXF0_9STRA</name>